<accession>A0ABM8TKF6</accession>
<comment type="caution">
    <text evidence="1">The sequence shown here is derived from an EMBL/GenBank/DDBJ whole genome shotgun (WGS) entry which is preliminary data.</text>
</comment>
<protein>
    <submittedName>
        <fullName evidence="1">Uncharacterized protein</fullName>
    </submittedName>
</protein>
<dbReference type="RefSeq" id="WP_211955048.1">
    <property type="nucleotide sequence ID" value="NZ_CAJPVI010000025.1"/>
</dbReference>
<keyword evidence="2" id="KW-1185">Reference proteome</keyword>
<proteinExistence type="predicted"/>
<name>A0ABM8TKF6_9BURK</name>
<gene>
    <name evidence="1" type="ORF">LMG26411_04047</name>
</gene>
<dbReference type="Proteomes" id="UP000672657">
    <property type="component" value="Unassembled WGS sequence"/>
</dbReference>
<evidence type="ECO:0000313" key="2">
    <source>
        <dbReference type="Proteomes" id="UP000672657"/>
    </source>
</evidence>
<dbReference type="EMBL" id="CAJPVI010000025">
    <property type="protein sequence ID" value="CAG2151887.1"/>
    <property type="molecule type" value="Genomic_DNA"/>
</dbReference>
<evidence type="ECO:0000313" key="1">
    <source>
        <dbReference type="EMBL" id="CAG2151887.1"/>
    </source>
</evidence>
<reference evidence="1 2" key="1">
    <citation type="submission" date="2021-03" db="EMBL/GenBank/DDBJ databases">
        <authorList>
            <person name="Peeters C."/>
        </authorList>
    </citation>
    <scope>NUCLEOTIDE SEQUENCE [LARGE SCALE GENOMIC DNA]</scope>
    <source>
        <strain evidence="1 2">LMG 26411</strain>
    </source>
</reference>
<sequence length="231" mass="25672">MSRLHRMRATPVREETPARLLPAMSELRREVRALSRRAHRTALARASGGEDDYRRQLSALFEQWVDDGAPQVQVVCFASAAEFGLPMARHAERCRQAVMRDGSPALRALYWAALHRTRHRVGGTAPMEDDAAAAGASLLPAERVSATQPCTELAPRPLCRRCERLRLDARCAAGHGALRPLGEVRERNFGGSALCQTREHQCESCQTLWTAHRSTATPFTGWTISRRPAID</sequence>
<organism evidence="1 2">
    <name type="scientific">Cupriavidus numazuensis</name>
    <dbReference type="NCBI Taxonomy" id="221992"/>
    <lineage>
        <taxon>Bacteria</taxon>
        <taxon>Pseudomonadati</taxon>
        <taxon>Pseudomonadota</taxon>
        <taxon>Betaproteobacteria</taxon>
        <taxon>Burkholderiales</taxon>
        <taxon>Burkholderiaceae</taxon>
        <taxon>Cupriavidus</taxon>
    </lineage>
</organism>